<accession>A0AAD4JE25</accession>
<organism evidence="7 8">
    <name type="scientific">Perilla frutescens var. hirtella</name>
    <name type="common">Perilla citriodora</name>
    <name type="synonym">Perilla setoyensis</name>
    <dbReference type="NCBI Taxonomy" id="608512"/>
    <lineage>
        <taxon>Eukaryota</taxon>
        <taxon>Viridiplantae</taxon>
        <taxon>Streptophyta</taxon>
        <taxon>Embryophyta</taxon>
        <taxon>Tracheophyta</taxon>
        <taxon>Spermatophyta</taxon>
        <taxon>Magnoliopsida</taxon>
        <taxon>eudicotyledons</taxon>
        <taxon>Gunneridae</taxon>
        <taxon>Pentapetalae</taxon>
        <taxon>asterids</taxon>
        <taxon>lamiids</taxon>
        <taxon>Lamiales</taxon>
        <taxon>Lamiaceae</taxon>
        <taxon>Nepetoideae</taxon>
        <taxon>Elsholtzieae</taxon>
        <taxon>Perilla</taxon>
    </lineage>
</organism>
<protein>
    <submittedName>
        <fullName evidence="7">Membrane insertion protein</fullName>
    </submittedName>
</protein>
<feature type="transmembrane region" description="Helical" evidence="6">
    <location>
        <begin position="285"/>
        <end position="310"/>
    </location>
</feature>
<evidence type="ECO:0000313" key="7">
    <source>
        <dbReference type="EMBL" id="KAH6831724.1"/>
    </source>
</evidence>
<comment type="subcellular location">
    <subcellularLocation>
        <location evidence="1">Membrane</location>
        <topology evidence="1">Multi-pass membrane protein</topology>
    </subcellularLocation>
</comment>
<evidence type="ECO:0000256" key="6">
    <source>
        <dbReference type="SAM" id="Phobius"/>
    </source>
</evidence>
<keyword evidence="8" id="KW-1185">Reference proteome</keyword>
<keyword evidence="3 6" id="KW-0812">Transmembrane</keyword>
<evidence type="ECO:0000256" key="4">
    <source>
        <dbReference type="ARBA" id="ARBA00022989"/>
    </source>
</evidence>
<dbReference type="GO" id="GO:0005743">
    <property type="term" value="C:mitochondrial inner membrane"/>
    <property type="evidence" value="ECO:0007669"/>
    <property type="project" value="TreeGrafter"/>
</dbReference>
<evidence type="ECO:0000313" key="8">
    <source>
        <dbReference type="Proteomes" id="UP001190926"/>
    </source>
</evidence>
<feature type="transmembrane region" description="Helical" evidence="6">
    <location>
        <begin position="239"/>
        <end position="264"/>
    </location>
</feature>
<gene>
    <name evidence="7" type="ORF">C2S53_008657</name>
</gene>
<dbReference type="PANTHER" id="PTHR12428">
    <property type="entry name" value="OXA1"/>
    <property type="match status" value="1"/>
</dbReference>
<comment type="similarity">
    <text evidence="2">Belongs to the OXA1/ALB3/YidC (TC 2.A.9.2) family.</text>
</comment>
<dbReference type="Proteomes" id="UP001190926">
    <property type="component" value="Unassembled WGS sequence"/>
</dbReference>
<dbReference type="Gene3D" id="1.25.40.10">
    <property type="entry name" value="Tetratricopeptide repeat domain"/>
    <property type="match status" value="1"/>
</dbReference>
<dbReference type="SUPFAM" id="SSF48452">
    <property type="entry name" value="TPR-like"/>
    <property type="match status" value="1"/>
</dbReference>
<dbReference type="InterPro" id="IPR011990">
    <property type="entry name" value="TPR-like_helical_dom_sf"/>
</dbReference>
<sequence>MRLLKLGKLRRYRPSPPSPLHHFVCHYSSSFSHSPLVSSIHHHHHHHHHHNRQRNNYPGCSWELLRHSPPDFLSFSRRFSAQPGLSEPDESLLPIEAAEPDEPFIAVQAVISMLDYYHDVTGFPWWIVISTSTLAMRLALFPLSVVQLKKQRRLGMLLPRLPPPFPPRQSTRSFKDQIALFWKEKKAARCPSLFWFISSFAFQVPCFLLWICSLGRMSLNHHPGFDSGGTLWFQNLTEYPHGVLGLIFPFCIAALHFTNVQLSFEKSSLQYVSGPIGTLAKGYKSYLVVLTLPILIAAFNVSQGSLVYWLTNSTLTLTQQSCLRHPTFLKYLGITKLNTSVAPPTVKKSGSSGVADIILLKGGEIPAQSLSPVELVNYSIKILSEGRNDIAIRLLRLAIEKDPGYERALLIMGQTLLKNKQLIEAADCLESAISKLLVDGYPTEVEEVDLLILSSQWAGIANVRQGKMDQGLMHLERIAQLKEPEDPKSKAHYYDGLVVLSSTLAVVGREAEALKYLQMAAAYDPAYNVYIEQLEKDSKEISSDLSNTKK</sequence>
<evidence type="ECO:0000256" key="1">
    <source>
        <dbReference type="ARBA" id="ARBA00004141"/>
    </source>
</evidence>
<name>A0AAD4JE25_PERFH</name>
<dbReference type="GO" id="GO:0032979">
    <property type="term" value="P:protein insertion into mitochondrial inner membrane from matrix"/>
    <property type="evidence" value="ECO:0007669"/>
    <property type="project" value="TreeGrafter"/>
</dbReference>
<evidence type="ECO:0000256" key="2">
    <source>
        <dbReference type="ARBA" id="ARBA00010583"/>
    </source>
</evidence>
<keyword evidence="4 6" id="KW-1133">Transmembrane helix</keyword>
<proteinExistence type="inferred from homology"/>
<dbReference type="AlphaFoldDB" id="A0AAD4JE25"/>
<reference evidence="7 8" key="1">
    <citation type="journal article" date="2021" name="Nat. Commun.">
        <title>Incipient diploidization of the medicinal plant Perilla within 10,000 years.</title>
        <authorList>
            <person name="Zhang Y."/>
            <person name="Shen Q."/>
            <person name="Leng L."/>
            <person name="Zhang D."/>
            <person name="Chen S."/>
            <person name="Shi Y."/>
            <person name="Ning Z."/>
            <person name="Chen S."/>
        </authorList>
    </citation>
    <scope>NUCLEOTIDE SEQUENCE [LARGE SCALE GENOMIC DNA]</scope>
    <source>
        <strain evidence="8">cv. PC099</strain>
    </source>
</reference>
<feature type="transmembrane region" description="Helical" evidence="6">
    <location>
        <begin position="193"/>
        <end position="219"/>
    </location>
</feature>
<dbReference type="PANTHER" id="PTHR12428:SF65">
    <property type="entry name" value="CYTOCHROME C OXIDASE ASSEMBLY PROTEIN COX18, MITOCHONDRIAL"/>
    <property type="match status" value="1"/>
</dbReference>
<evidence type="ECO:0000256" key="3">
    <source>
        <dbReference type="ARBA" id="ARBA00022692"/>
    </source>
</evidence>
<evidence type="ECO:0000256" key="5">
    <source>
        <dbReference type="ARBA" id="ARBA00023136"/>
    </source>
</evidence>
<keyword evidence="5 6" id="KW-0472">Membrane</keyword>
<comment type="caution">
    <text evidence="7">The sequence shown here is derived from an EMBL/GenBank/DDBJ whole genome shotgun (WGS) entry which is preliminary data.</text>
</comment>
<dbReference type="GO" id="GO:0032977">
    <property type="term" value="F:membrane insertase activity"/>
    <property type="evidence" value="ECO:0007669"/>
    <property type="project" value="InterPro"/>
</dbReference>
<dbReference type="CDD" id="cd20069">
    <property type="entry name" value="5TM_Oxa1-like"/>
    <property type="match status" value="1"/>
</dbReference>
<feature type="transmembrane region" description="Helical" evidence="6">
    <location>
        <begin position="123"/>
        <end position="146"/>
    </location>
</feature>
<dbReference type="EMBL" id="SDAM02000084">
    <property type="protein sequence ID" value="KAH6831724.1"/>
    <property type="molecule type" value="Genomic_DNA"/>
</dbReference>
<dbReference type="InterPro" id="IPR001708">
    <property type="entry name" value="YidC/ALB3/OXA1/COX18"/>
</dbReference>